<name>A0A4V6I7Z5_STECR</name>
<reference evidence="1 2" key="2">
    <citation type="journal article" date="2019" name="G3 (Bethesda)">
        <title>Hybrid Assembly of the Genome of the Entomopathogenic Nematode Steinernema carpocapsae Identifies the X-Chromosome.</title>
        <authorList>
            <person name="Serra L."/>
            <person name="Macchietto M."/>
            <person name="Macias-Munoz A."/>
            <person name="McGill C.J."/>
            <person name="Rodriguez I.M."/>
            <person name="Rodriguez B."/>
            <person name="Murad R."/>
            <person name="Mortazavi A."/>
        </authorList>
    </citation>
    <scope>NUCLEOTIDE SEQUENCE [LARGE SCALE GENOMIC DNA]</scope>
    <source>
        <strain evidence="1 2">ALL</strain>
    </source>
</reference>
<organism evidence="1 2">
    <name type="scientific">Steinernema carpocapsae</name>
    <name type="common">Entomopathogenic nematode</name>
    <dbReference type="NCBI Taxonomy" id="34508"/>
    <lineage>
        <taxon>Eukaryota</taxon>
        <taxon>Metazoa</taxon>
        <taxon>Ecdysozoa</taxon>
        <taxon>Nematoda</taxon>
        <taxon>Chromadorea</taxon>
        <taxon>Rhabditida</taxon>
        <taxon>Tylenchina</taxon>
        <taxon>Panagrolaimomorpha</taxon>
        <taxon>Strongyloidoidea</taxon>
        <taxon>Steinernematidae</taxon>
        <taxon>Steinernema</taxon>
    </lineage>
</organism>
<evidence type="ECO:0000313" key="2">
    <source>
        <dbReference type="Proteomes" id="UP000298663"/>
    </source>
</evidence>
<sequence length="85" mass="9333">MYGTVWAPSEHRDCHAGRVPGCFWLCKREGWEAPGKLSGFVDTASRREAATRLGTSREAPRKEGQLCVDTATGVPILSRLVSDEN</sequence>
<dbReference type="Proteomes" id="UP000298663">
    <property type="component" value="Chromosome X"/>
</dbReference>
<accession>A0A4V6I7Z5</accession>
<proteinExistence type="predicted"/>
<dbReference type="AlphaFoldDB" id="A0A4V6I7Z5"/>
<evidence type="ECO:0000313" key="1">
    <source>
        <dbReference type="EMBL" id="TMS36063.1"/>
    </source>
</evidence>
<comment type="caution">
    <text evidence="1">The sequence shown here is derived from an EMBL/GenBank/DDBJ whole genome shotgun (WGS) entry which is preliminary data.</text>
</comment>
<keyword evidence="2" id="KW-1185">Reference proteome</keyword>
<gene>
    <name evidence="1" type="ORF">L596_003325</name>
</gene>
<reference evidence="1 2" key="1">
    <citation type="journal article" date="2015" name="Genome Biol.">
        <title>Comparative genomics of Steinernema reveals deeply conserved gene regulatory networks.</title>
        <authorList>
            <person name="Dillman A.R."/>
            <person name="Macchietto M."/>
            <person name="Porter C.F."/>
            <person name="Rogers A."/>
            <person name="Williams B."/>
            <person name="Antoshechkin I."/>
            <person name="Lee M.M."/>
            <person name="Goodwin Z."/>
            <person name="Lu X."/>
            <person name="Lewis E.E."/>
            <person name="Goodrich-Blair H."/>
            <person name="Stock S.P."/>
            <person name="Adams B.J."/>
            <person name="Sternberg P.W."/>
            <person name="Mortazavi A."/>
        </authorList>
    </citation>
    <scope>NUCLEOTIDE SEQUENCE [LARGE SCALE GENOMIC DNA]</scope>
    <source>
        <strain evidence="1 2">ALL</strain>
    </source>
</reference>
<protein>
    <submittedName>
        <fullName evidence="1">Uncharacterized protein</fullName>
    </submittedName>
</protein>
<dbReference type="EMBL" id="CM016762">
    <property type="protein sequence ID" value="TMS36063.1"/>
    <property type="molecule type" value="Genomic_DNA"/>
</dbReference>
<dbReference type="EMBL" id="AZBU02000001">
    <property type="protein sequence ID" value="TMS36063.1"/>
    <property type="molecule type" value="Genomic_DNA"/>
</dbReference>